<dbReference type="SUPFAM" id="SSF140741">
    <property type="entry name" value="RUN domain-like"/>
    <property type="match status" value="1"/>
</dbReference>
<name>A0A147BS53_IXORI</name>
<sequence length="459" mass="51164">MSVSDPLLKELKAHIFDLRRHSLAVPVDDTNGLLEPFCVTLEKIFRKGLIAQTSTALGCIRRDYWDCFFSLFHIKDKAGLPFKLSMAIETVSEFKKVRTSQGKGRLLLRLLLRKKLTRTAVEQLLKCRCLLQGVYDPANSILGNEILAEILLSLLYEVDKVSFSFRLRNASFLDTTWQLGVYKAFEFVPCTDMGLSVRFASGHAVVTHVQEGSVAAEDDQVQVGDVLDELYGEAINGRKRGAISALLSHFEGLPVYASFVKSSLPDRSPYPPVEALLRSLGMANVYETASNDSSEEPTSDVALSSPSLILGDFDRLPVNTPQESSGYPAVYLGKWYVGNEGHVLQIERSIGEVTKRIEEQHPFTTRKVIIDIDDCYIKVLSRFTKEVLLTKHYTEIASCGRRNDMPCLFAIVAGETTCTVARHFNSYVFRVQDAQICQGILSSIAGRILSQADIFTNKT</sequence>
<dbReference type="Pfam" id="PF02759">
    <property type="entry name" value="RUN"/>
    <property type="match status" value="1"/>
</dbReference>
<evidence type="ECO:0000313" key="2">
    <source>
        <dbReference type="EMBL" id="JAR93589.1"/>
    </source>
</evidence>
<protein>
    <submittedName>
        <fullName evidence="2">Putative run domain-containing proteinrun domain-containing protein</fullName>
    </submittedName>
</protein>
<dbReference type="InterPro" id="IPR004012">
    <property type="entry name" value="Run_dom"/>
</dbReference>
<dbReference type="InterPro" id="IPR037213">
    <property type="entry name" value="Run_dom_sf"/>
</dbReference>
<organism evidence="2">
    <name type="scientific">Ixodes ricinus</name>
    <name type="common">Common tick</name>
    <name type="synonym">Acarus ricinus</name>
    <dbReference type="NCBI Taxonomy" id="34613"/>
    <lineage>
        <taxon>Eukaryota</taxon>
        <taxon>Metazoa</taxon>
        <taxon>Ecdysozoa</taxon>
        <taxon>Arthropoda</taxon>
        <taxon>Chelicerata</taxon>
        <taxon>Arachnida</taxon>
        <taxon>Acari</taxon>
        <taxon>Parasitiformes</taxon>
        <taxon>Ixodida</taxon>
        <taxon>Ixodoidea</taxon>
        <taxon>Ixodidae</taxon>
        <taxon>Ixodinae</taxon>
        <taxon>Ixodes</taxon>
    </lineage>
</organism>
<dbReference type="EMBL" id="GEGO01001815">
    <property type="protein sequence ID" value="JAR93589.1"/>
    <property type="molecule type" value="Transcribed_RNA"/>
</dbReference>
<accession>A0A147BS53</accession>
<dbReference type="SUPFAM" id="SSF50156">
    <property type="entry name" value="PDZ domain-like"/>
    <property type="match status" value="1"/>
</dbReference>
<dbReference type="Gene3D" id="1.20.58.900">
    <property type="match status" value="1"/>
</dbReference>
<dbReference type="SUPFAM" id="SSF50729">
    <property type="entry name" value="PH domain-like"/>
    <property type="match status" value="1"/>
</dbReference>
<dbReference type="PANTHER" id="PTHR46753">
    <property type="entry name" value="FYVE AND COILED-COIL DOMAIN-CONTAINING PROTEIN 1"/>
    <property type="match status" value="1"/>
</dbReference>
<dbReference type="CDD" id="cd17682">
    <property type="entry name" value="RUN_RUFY4_like"/>
    <property type="match status" value="1"/>
</dbReference>
<feature type="domain" description="RUN" evidence="1">
    <location>
        <begin position="28"/>
        <end position="170"/>
    </location>
</feature>
<reference evidence="2" key="1">
    <citation type="journal article" date="2018" name="PLoS Negl. Trop. Dis.">
        <title>Sialome diversity of ticks revealed by RNAseq of single tick salivary glands.</title>
        <authorList>
            <person name="Perner J."/>
            <person name="Kropackova S."/>
            <person name="Kopacek P."/>
            <person name="Ribeiro J.M."/>
        </authorList>
    </citation>
    <scope>NUCLEOTIDE SEQUENCE</scope>
    <source>
        <strain evidence="2">Siblings of single egg batch collected in Ceske Budejovice</strain>
        <tissue evidence="2">Salivary glands</tissue>
    </source>
</reference>
<dbReference type="PANTHER" id="PTHR46753:SF3">
    <property type="entry name" value="PDZ DOMAIN-CONTAINING PROTEIN"/>
    <property type="match status" value="1"/>
</dbReference>
<dbReference type="Gene3D" id="2.30.29.30">
    <property type="entry name" value="Pleckstrin-homology domain (PH domain)/Phosphotyrosine-binding domain (PTB)"/>
    <property type="match status" value="1"/>
</dbReference>
<evidence type="ECO:0000259" key="1">
    <source>
        <dbReference type="PROSITE" id="PS50826"/>
    </source>
</evidence>
<dbReference type="InterPro" id="IPR036034">
    <property type="entry name" value="PDZ_sf"/>
</dbReference>
<dbReference type="InterPro" id="IPR011993">
    <property type="entry name" value="PH-like_dom_sf"/>
</dbReference>
<dbReference type="PROSITE" id="PS50826">
    <property type="entry name" value="RUN"/>
    <property type="match status" value="1"/>
</dbReference>
<proteinExistence type="predicted"/>
<dbReference type="AlphaFoldDB" id="A0A147BS53"/>